<organism evidence="1 2">
    <name type="scientific">Microbacter margulisiae</name>
    <dbReference type="NCBI Taxonomy" id="1350067"/>
    <lineage>
        <taxon>Bacteria</taxon>
        <taxon>Pseudomonadati</taxon>
        <taxon>Bacteroidota</taxon>
        <taxon>Bacteroidia</taxon>
        <taxon>Bacteroidales</taxon>
        <taxon>Porphyromonadaceae</taxon>
        <taxon>Microbacter</taxon>
    </lineage>
</organism>
<dbReference type="EMBL" id="JACHYB010000001">
    <property type="protein sequence ID" value="MBB3186320.1"/>
    <property type="molecule type" value="Genomic_DNA"/>
</dbReference>
<dbReference type="Proteomes" id="UP000544222">
    <property type="component" value="Unassembled WGS sequence"/>
</dbReference>
<name>A0A7W5H142_9PORP</name>
<comment type="caution">
    <text evidence="1">The sequence shown here is derived from an EMBL/GenBank/DDBJ whole genome shotgun (WGS) entry which is preliminary data.</text>
</comment>
<accession>A0A7W5H142</accession>
<sequence length="84" mass="9538">MRLHKFLDTTLLKSGQKVVFLNNLVKDYNPLPTLPSKICTRAFESLVLRLINFQANENTVPLSRPGKSSAMWISLLLNKKNVIV</sequence>
<evidence type="ECO:0000313" key="2">
    <source>
        <dbReference type="Proteomes" id="UP000544222"/>
    </source>
</evidence>
<reference evidence="1 2" key="1">
    <citation type="submission" date="2020-08" db="EMBL/GenBank/DDBJ databases">
        <title>Genomic Encyclopedia of Type Strains, Phase IV (KMG-IV): sequencing the most valuable type-strain genomes for metagenomic binning, comparative biology and taxonomic classification.</title>
        <authorList>
            <person name="Goeker M."/>
        </authorList>
    </citation>
    <scope>NUCLEOTIDE SEQUENCE [LARGE SCALE GENOMIC DNA]</scope>
    <source>
        <strain evidence="1 2">DSM 27471</strain>
    </source>
</reference>
<keyword evidence="2" id="KW-1185">Reference proteome</keyword>
<gene>
    <name evidence="1" type="ORF">FHX64_000483</name>
</gene>
<proteinExistence type="predicted"/>
<evidence type="ECO:0000313" key="1">
    <source>
        <dbReference type="EMBL" id="MBB3186320.1"/>
    </source>
</evidence>
<dbReference type="AlphaFoldDB" id="A0A7W5H142"/>
<protein>
    <submittedName>
        <fullName evidence="1">Uncharacterized protein</fullName>
    </submittedName>
</protein>